<evidence type="ECO:0000259" key="8">
    <source>
        <dbReference type="PROSITE" id="PS50066"/>
    </source>
</evidence>
<evidence type="ECO:0000256" key="2">
    <source>
        <dbReference type="ARBA" id="ARBA00023015"/>
    </source>
</evidence>
<dbReference type="GO" id="GO:0000977">
    <property type="term" value="F:RNA polymerase II transcription regulatory region sequence-specific DNA binding"/>
    <property type="evidence" value="ECO:0007669"/>
    <property type="project" value="InterPro"/>
</dbReference>
<evidence type="ECO:0000256" key="7">
    <source>
        <dbReference type="SAM" id="MobiDB-lite"/>
    </source>
</evidence>
<keyword evidence="4" id="KW-0804">Transcription</keyword>
<accession>A0A2S5BBX0</accession>
<keyword evidence="3" id="KW-0238">DNA-binding</keyword>
<gene>
    <name evidence="9" type="ORF">BMF94_2714</name>
</gene>
<dbReference type="SMART" id="SM00432">
    <property type="entry name" value="MADS"/>
    <property type="match status" value="1"/>
</dbReference>
<evidence type="ECO:0000256" key="1">
    <source>
        <dbReference type="ARBA" id="ARBA00004123"/>
    </source>
</evidence>
<evidence type="ECO:0000256" key="4">
    <source>
        <dbReference type="ARBA" id="ARBA00023163"/>
    </source>
</evidence>
<evidence type="ECO:0000256" key="6">
    <source>
        <dbReference type="ARBA" id="ARBA00025805"/>
    </source>
</evidence>
<name>A0A2S5BBX0_9BASI</name>
<dbReference type="STRING" id="741276.A0A2S5BBX0"/>
<dbReference type="OrthoDB" id="1898716at2759"/>
<dbReference type="InterPro" id="IPR036879">
    <property type="entry name" value="TF_MADSbox_sf"/>
</dbReference>
<feature type="compositionally biased region" description="Low complexity" evidence="7">
    <location>
        <begin position="665"/>
        <end position="674"/>
    </location>
</feature>
<comment type="similarity">
    <text evidence="6">Belongs to the MEF2 family.</text>
</comment>
<dbReference type="SUPFAM" id="SSF55455">
    <property type="entry name" value="SRF-like"/>
    <property type="match status" value="1"/>
</dbReference>
<dbReference type="Gene3D" id="3.40.1810.10">
    <property type="entry name" value="Transcription factor, MADS-box"/>
    <property type="match status" value="1"/>
</dbReference>
<proteinExistence type="inferred from homology"/>
<dbReference type="GO" id="GO:0005634">
    <property type="term" value="C:nucleus"/>
    <property type="evidence" value="ECO:0007669"/>
    <property type="project" value="UniProtKB-SubCell"/>
</dbReference>
<dbReference type="Pfam" id="PF00319">
    <property type="entry name" value="SRF-TF"/>
    <property type="match status" value="1"/>
</dbReference>
<keyword evidence="5" id="KW-0539">Nucleus</keyword>
<dbReference type="InterPro" id="IPR050142">
    <property type="entry name" value="MADS-box/MEF2_TF"/>
</dbReference>
<evidence type="ECO:0000256" key="3">
    <source>
        <dbReference type="ARBA" id="ARBA00023125"/>
    </source>
</evidence>
<feature type="compositionally biased region" description="Basic and acidic residues" evidence="7">
    <location>
        <begin position="680"/>
        <end position="698"/>
    </location>
</feature>
<feature type="compositionally biased region" description="Acidic residues" evidence="7">
    <location>
        <begin position="102"/>
        <end position="112"/>
    </location>
</feature>
<dbReference type="CDD" id="cd00265">
    <property type="entry name" value="MADS_MEF2_like"/>
    <property type="match status" value="1"/>
</dbReference>
<feature type="domain" description="MADS-box" evidence="8">
    <location>
        <begin position="1"/>
        <end position="61"/>
    </location>
</feature>
<dbReference type="AlphaFoldDB" id="A0A2S5BBX0"/>
<feature type="region of interest" description="Disordered" evidence="7">
    <location>
        <begin position="90"/>
        <end position="124"/>
    </location>
</feature>
<feature type="compositionally biased region" description="Low complexity" evidence="7">
    <location>
        <begin position="444"/>
        <end position="458"/>
    </location>
</feature>
<feature type="compositionally biased region" description="Polar residues" evidence="7">
    <location>
        <begin position="476"/>
        <end position="486"/>
    </location>
</feature>
<evidence type="ECO:0000313" key="9">
    <source>
        <dbReference type="EMBL" id="POY74276.1"/>
    </source>
</evidence>
<feature type="region of interest" description="Disordered" evidence="7">
    <location>
        <begin position="626"/>
        <end position="704"/>
    </location>
</feature>
<sequence>MGRRKISIAPIKDDRNRQVTFLKRKNGLFKKAYELGVLCSADVAIIVFNANGKLFEFHSGDLDQTLLRYSHYSGPAHEKRGPEDYLNQDLATRGKRGSGQSDEAEEEEESDEEKPHVAAGSSGVRVIPHVNKGKVALRSSIDRKTKMEEMGGSIDEDHRGDSLPGAASLFDLANGVDGGHEANATASNGFQGLPSINWSGFGFMPPNSLPGMQQPQPQQPSTGSQMFPQGFASAFPNFGAPGAQATSFGFAMPGSAAWSGVLGQQQQAFSMQNGSGISASGVPAWFGIADPNSAAFQTARDQLAQLPPMQLLQQLGGMSAQLNGAAWPGLGANSAPEAAMHALQQQQQLFQQQQQQYQQQQQQQAQQQQHQQQHLAHDTEQSHSHPPPDQPEQHIHAGQRSRRSYSGHEPSPRSQPAVVSVRRGSPSFHPTPAPMYGSPAPLLPQTTPSSSHQHTPSSYHAPPQDGPGPDIARPESSASFQSTHTSPAGRPPPRHQSSTDSYSYDRPRLQVAIPADADPNDHTKAGLVTAGGASILGAGFQQRDSHLRGQPVQEHNNGVGSVEDGVEVRAGGPSGAPQALHADCSPVFFQRSAFASDLLPSPFYPGGPYAAAPAFAWPTADGAHAANGSAVPGPDLQHAYDLEDTPTVPDGSNGAGLNGSRGLDDLSQAAQALAEDADEDRSSARARPDDDGSPEAERLKRRRL</sequence>
<dbReference type="EMBL" id="PJQD01000026">
    <property type="protein sequence ID" value="POY74276.1"/>
    <property type="molecule type" value="Genomic_DNA"/>
</dbReference>
<dbReference type="PROSITE" id="PS50066">
    <property type="entry name" value="MADS_BOX_2"/>
    <property type="match status" value="1"/>
</dbReference>
<comment type="subcellular location">
    <subcellularLocation>
        <location evidence="1">Nucleus</location>
    </subcellularLocation>
</comment>
<evidence type="ECO:0000256" key="5">
    <source>
        <dbReference type="ARBA" id="ARBA00023242"/>
    </source>
</evidence>
<dbReference type="InterPro" id="IPR033896">
    <property type="entry name" value="MEF2-like_N"/>
</dbReference>
<keyword evidence="10" id="KW-1185">Reference proteome</keyword>
<feature type="compositionally biased region" description="Low complexity" evidence="7">
    <location>
        <begin position="361"/>
        <end position="373"/>
    </location>
</feature>
<dbReference type="GO" id="GO:0046983">
    <property type="term" value="F:protein dimerization activity"/>
    <property type="evidence" value="ECO:0007669"/>
    <property type="project" value="InterPro"/>
</dbReference>
<reference evidence="9 10" key="1">
    <citation type="journal article" date="2018" name="Front. Microbiol.">
        <title>Prospects for Fungal Bioremediation of Acidic Radioactive Waste Sites: Characterization and Genome Sequence of Rhodotorula taiwanensis MD1149.</title>
        <authorList>
            <person name="Tkavc R."/>
            <person name="Matrosova V.Y."/>
            <person name="Grichenko O.E."/>
            <person name="Gostincar C."/>
            <person name="Volpe R.P."/>
            <person name="Klimenkova P."/>
            <person name="Gaidamakova E.K."/>
            <person name="Zhou C.E."/>
            <person name="Stewart B.J."/>
            <person name="Lyman M.G."/>
            <person name="Malfatti S.A."/>
            <person name="Rubinfeld B."/>
            <person name="Courtot M."/>
            <person name="Singh J."/>
            <person name="Dalgard C.L."/>
            <person name="Hamilton T."/>
            <person name="Frey K.G."/>
            <person name="Gunde-Cimerman N."/>
            <person name="Dugan L."/>
            <person name="Daly M.J."/>
        </authorList>
    </citation>
    <scope>NUCLEOTIDE SEQUENCE [LARGE SCALE GENOMIC DNA]</scope>
    <source>
        <strain evidence="9 10">MD1149</strain>
    </source>
</reference>
<feature type="region of interest" description="Disordered" evidence="7">
    <location>
        <begin position="550"/>
        <end position="576"/>
    </location>
</feature>
<dbReference type="InterPro" id="IPR002100">
    <property type="entry name" value="TF_MADSbox"/>
</dbReference>
<feature type="region of interest" description="Disordered" evidence="7">
    <location>
        <begin position="361"/>
        <end position="504"/>
    </location>
</feature>
<dbReference type="Proteomes" id="UP000237144">
    <property type="component" value="Unassembled WGS sequence"/>
</dbReference>
<evidence type="ECO:0000313" key="10">
    <source>
        <dbReference type="Proteomes" id="UP000237144"/>
    </source>
</evidence>
<organism evidence="9 10">
    <name type="scientific">Rhodotorula taiwanensis</name>
    <dbReference type="NCBI Taxonomy" id="741276"/>
    <lineage>
        <taxon>Eukaryota</taxon>
        <taxon>Fungi</taxon>
        <taxon>Dikarya</taxon>
        <taxon>Basidiomycota</taxon>
        <taxon>Pucciniomycotina</taxon>
        <taxon>Microbotryomycetes</taxon>
        <taxon>Sporidiobolales</taxon>
        <taxon>Sporidiobolaceae</taxon>
        <taxon>Rhodotorula</taxon>
    </lineage>
</organism>
<keyword evidence="2" id="KW-0805">Transcription regulation</keyword>
<dbReference type="PANTHER" id="PTHR48019">
    <property type="entry name" value="SERUM RESPONSE FACTOR HOMOLOG"/>
    <property type="match status" value="1"/>
</dbReference>
<comment type="caution">
    <text evidence="9">The sequence shown here is derived from an EMBL/GenBank/DDBJ whole genome shotgun (WGS) entry which is preliminary data.</text>
</comment>
<protein>
    <recommendedName>
        <fullName evidence="8">MADS-box domain-containing protein</fullName>
    </recommendedName>
</protein>
<dbReference type="PRINTS" id="PR00404">
    <property type="entry name" value="MADSDOMAIN"/>
</dbReference>
<dbReference type="GO" id="GO:0045944">
    <property type="term" value="P:positive regulation of transcription by RNA polymerase II"/>
    <property type="evidence" value="ECO:0007669"/>
    <property type="project" value="InterPro"/>
</dbReference>